<dbReference type="Proteomes" id="UP000635606">
    <property type="component" value="Unassembled WGS sequence"/>
</dbReference>
<name>A0A8J4A501_9ACTN</name>
<keyword evidence="2" id="KW-1185">Reference proteome</keyword>
<organism evidence="1 2">
    <name type="scientific">Virgisporangium ochraceum</name>
    <dbReference type="NCBI Taxonomy" id="65505"/>
    <lineage>
        <taxon>Bacteria</taxon>
        <taxon>Bacillati</taxon>
        <taxon>Actinomycetota</taxon>
        <taxon>Actinomycetes</taxon>
        <taxon>Micromonosporales</taxon>
        <taxon>Micromonosporaceae</taxon>
        <taxon>Virgisporangium</taxon>
    </lineage>
</organism>
<sequence>MTFTMGDLRSLPAGEVWSRPESYDREVPMTLEAFRRFAKASC</sequence>
<evidence type="ECO:0000313" key="1">
    <source>
        <dbReference type="EMBL" id="GIJ75226.1"/>
    </source>
</evidence>
<dbReference type="AlphaFoldDB" id="A0A8J4A501"/>
<accession>A0A8J4A501</accession>
<comment type="caution">
    <text evidence="1">The sequence shown here is derived from an EMBL/GenBank/DDBJ whole genome shotgun (WGS) entry which is preliminary data.</text>
</comment>
<reference evidence="1" key="1">
    <citation type="submission" date="2021-01" db="EMBL/GenBank/DDBJ databases">
        <title>Whole genome shotgun sequence of Virgisporangium ochraceum NBRC 16418.</title>
        <authorList>
            <person name="Komaki H."/>
            <person name="Tamura T."/>
        </authorList>
    </citation>
    <scope>NUCLEOTIDE SEQUENCE</scope>
    <source>
        <strain evidence="1">NBRC 16418</strain>
    </source>
</reference>
<dbReference type="EMBL" id="BOPH01000152">
    <property type="protein sequence ID" value="GIJ75226.1"/>
    <property type="molecule type" value="Genomic_DNA"/>
</dbReference>
<proteinExistence type="predicted"/>
<gene>
    <name evidence="1" type="ORF">Voc01_101430</name>
</gene>
<dbReference type="RefSeq" id="WP_275423840.1">
    <property type="nucleotide sequence ID" value="NZ_BOPH01000152.1"/>
</dbReference>
<protein>
    <submittedName>
        <fullName evidence="1">Uncharacterized protein</fullName>
    </submittedName>
</protein>
<evidence type="ECO:0000313" key="2">
    <source>
        <dbReference type="Proteomes" id="UP000635606"/>
    </source>
</evidence>